<keyword evidence="2" id="KW-1185">Reference proteome</keyword>
<evidence type="ECO:0008006" key="3">
    <source>
        <dbReference type="Google" id="ProtNLM"/>
    </source>
</evidence>
<dbReference type="STRING" id="596151.DesfrDRAFT_0422"/>
<protein>
    <recommendedName>
        <fullName evidence="3">Peptidase M10A and M12B matrixin and adamalysin</fullName>
    </recommendedName>
</protein>
<dbReference type="GO" id="GO:0008237">
    <property type="term" value="F:metallopeptidase activity"/>
    <property type="evidence" value="ECO:0007669"/>
    <property type="project" value="InterPro"/>
</dbReference>
<accession>E1JS23</accession>
<dbReference type="SUPFAM" id="SSF55486">
    <property type="entry name" value="Metalloproteases ('zincins'), catalytic domain"/>
    <property type="match status" value="1"/>
</dbReference>
<comment type="caution">
    <text evidence="1">The sequence shown here is derived from an EMBL/GenBank/DDBJ whole genome shotgun (WGS) entry which is preliminary data.</text>
</comment>
<dbReference type="Gene3D" id="3.40.390.10">
    <property type="entry name" value="Collagenase (Catalytic Domain)"/>
    <property type="match status" value="1"/>
</dbReference>
<name>E1JS23_SOLFR</name>
<evidence type="ECO:0000313" key="1">
    <source>
        <dbReference type="EMBL" id="EFL52792.1"/>
    </source>
</evidence>
<evidence type="ECO:0000313" key="2">
    <source>
        <dbReference type="Proteomes" id="UP000006250"/>
    </source>
</evidence>
<sequence length="246" mass="25887">MAQTDLSAAYASLSGDVLIDSLVWEGLPLWTEESPSTGLTVTYGFMTTALPAGETVVDFAPLDLGQQAAVRLVYATAEPLTGLHFVETADVSGADVAFGTADIADPGTLALTSTNEVLIAADDGTTTIDRQDYVYLDNAEWGGTLADARPGTLGYETILHEIGHTLGLDDTAYTQTLPDILDNTDYTVMSYNETDTYKSMFGVLDMQTLQYLYADSGSIVGFGVIPVMAWPGTPSSAALGQTLAAG</sequence>
<gene>
    <name evidence="1" type="ORF">DesfrDRAFT_0422</name>
</gene>
<dbReference type="InterPro" id="IPR024079">
    <property type="entry name" value="MetalloPept_cat_dom_sf"/>
</dbReference>
<dbReference type="EMBL" id="AECZ01000002">
    <property type="protein sequence ID" value="EFL52792.1"/>
    <property type="molecule type" value="Genomic_DNA"/>
</dbReference>
<dbReference type="AlphaFoldDB" id="E1JS23"/>
<dbReference type="eggNOG" id="COG2931">
    <property type="taxonomic scope" value="Bacteria"/>
</dbReference>
<proteinExistence type="predicted"/>
<reference evidence="1 2" key="1">
    <citation type="submission" date="2010-08" db="EMBL/GenBank/DDBJ databases">
        <title>The draft genome of Desulfovibrio fructosovorans JJ.</title>
        <authorList>
            <consortium name="US DOE Joint Genome Institute (JGI-PGF)"/>
            <person name="Lucas S."/>
            <person name="Copeland A."/>
            <person name="Lapidus A."/>
            <person name="Cheng J.-F."/>
            <person name="Bruce D."/>
            <person name="Goodwin L."/>
            <person name="Pitluck S."/>
            <person name="Land M.L."/>
            <person name="Hauser L."/>
            <person name="Chang Y.-J."/>
            <person name="Jeffries C."/>
            <person name="Wall J.D."/>
            <person name="Stahl D.A."/>
            <person name="Arkin A.P."/>
            <person name="Dehal P."/>
            <person name="Stolyar S.M."/>
            <person name="Hazen T.C."/>
            <person name="Woyke T.J."/>
        </authorList>
    </citation>
    <scope>NUCLEOTIDE SEQUENCE [LARGE SCALE GENOMIC DNA]</scope>
    <source>
        <strain evidence="1 2">JJ</strain>
    </source>
</reference>
<organism evidence="1 2">
    <name type="scientific">Solidesulfovibrio fructosivorans JJ]</name>
    <dbReference type="NCBI Taxonomy" id="596151"/>
    <lineage>
        <taxon>Bacteria</taxon>
        <taxon>Pseudomonadati</taxon>
        <taxon>Thermodesulfobacteriota</taxon>
        <taxon>Desulfovibrionia</taxon>
        <taxon>Desulfovibrionales</taxon>
        <taxon>Desulfovibrionaceae</taxon>
        <taxon>Solidesulfovibrio</taxon>
    </lineage>
</organism>
<dbReference type="RefSeq" id="WP_005990639.1">
    <property type="nucleotide sequence ID" value="NZ_AECZ01000002.1"/>
</dbReference>
<dbReference type="Proteomes" id="UP000006250">
    <property type="component" value="Unassembled WGS sequence"/>
</dbReference>
<dbReference type="OrthoDB" id="733404at2"/>